<evidence type="ECO:0000313" key="3">
    <source>
        <dbReference type="EMBL" id="MEU0154129.1"/>
    </source>
</evidence>
<keyword evidence="4" id="KW-1185">Reference proteome</keyword>
<evidence type="ECO:0000259" key="2">
    <source>
        <dbReference type="Pfam" id="PF08327"/>
    </source>
</evidence>
<dbReference type="CDD" id="cd07814">
    <property type="entry name" value="SRPBCC_CalC_Aha1-like"/>
    <property type="match status" value="1"/>
</dbReference>
<accession>A0ABV2VMW1</accession>
<evidence type="ECO:0000313" key="4">
    <source>
        <dbReference type="Proteomes" id="UP001550348"/>
    </source>
</evidence>
<comment type="caution">
    <text evidence="3">The sequence shown here is derived from an EMBL/GenBank/DDBJ whole genome shotgun (WGS) entry which is preliminary data.</text>
</comment>
<dbReference type="EMBL" id="JBEXRX010000060">
    <property type="protein sequence ID" value="MEU0154129.1"/>
    <property type="molecule type" value="Genomic_DNA"/>
</dbReference>
<feature type="domain" description="Activator of Hsp90 ATPase homologue 1/2-like C-terminal" evidence="2">
    <location>
        <begin position="15"/>
        <end position="138"/>
    </location>
</feature>
<proteinExistence type="inferred from homology"/>
<dbReference type="Proteomes" id="UP001550348">
    <property type="component" value="Unassembled WGS sequence"/>
</dbReference>
<dbReference type="Gene3D" id="3.30.530.20">
    <property type="match status" value="1"/>
</dbReference>
<sequence length="146" mass="16612">MTEPDKIEVDQFLPYPPAQVWRILVDPDLMARWLMPNDFKPVVGHQFTFQAKPMPALHFAGTIHCEVLAVEPERLLQITWADRSGSGLDSVVTWRLEPEGRGTRMLMEHSGFDLESPFQAVAHRTMGSGWRSSVVRSMLTVLEHES</sequence>
<gene>
    <name evidence="3" type="ORF">ABZ071_19770</name>
</gene>
<dbReference type="InterPro" id="IPR013538">
    <property type="entry name" value="ASHA1/2-like_C"/>
</dbReference>
<evidence type="ECO:0000256" key="1">
    <source>
        <dbReference type="ARBA" id="ARBA00006817"/>
    </source>
</evidence>
<reference evidence="3 4" key="1">
    <citation type="submission" date="2024-06" db="EMBL/GenBank/DDBJ databases">
        <title>The Natural Products Discovery Center: Release of the First 8490 Sequenced Strains for Exploring Actinobacteria Biosynthetic Diversity.</title>
        <authorList>
            <person name="Kalkreuter E."/>
            <person name="Kautsar S.A."/>
            <person name="Yang D."/>
            <person name="Bader C.D."/>
            <person name="Teijaro C.N."/>
            <person name="Fluegel L."/>
            <person name="Davis C.M."/>
            <person name="Simpson J.R."/>
            <person name="Lauterbach L."/>
            <person name="Steele A.D."/>
            <person name="Gui C."/>
            <person name="Meng S."/>
            <person name="Li G."/>
            <person name="Viehrig K."/>
            <person name="Ye F."/>
            <person name="Su P."/>
            <person name="Kiefer A.F."/>
            <person name="Nichols A."/>
            <person name="Cepeda A.J."/>
            <person name="Yan W."/>
            <person name="Fan B."/>
            <person name="Jiang Y."/>
            <person name="Adhikari A."/>
            <person name="Zheng C.-J."/>
            <person name="Schuster L."/>
            <person name="Cowan T.M."/>
            <person name="Smanski M.J."/>
            <person name="Chevrette M.G."/>
            <person name="De Carvalho L.P.S."/>
            <person name="Shen B."/>
        </authorList>
    </citation>
    <scope>NUCLEOTIDE SEQUENCE [LARGE SCALE GENOMIC DNA]</scope>
    <source>
        <strain evidence="3 4">NPDC006286</strain>
    </source>
</reference>
<dbReference type="Pfam" id="PF08327">
    <property type="entry name" value="AHSA1"/>
    <property type="match status" value="1"/>
</dbReference>
<dbReference type="InterPro" id="IPR023393">
    <property type="entry name" value="START-like_dom_sf"/>
</dbReference>
<dbReference type="SUPFAM" id="SSF55961">
    <property type="entry name" value="Bet v1-like"/>
    <property type="match status" value="1"/>
</dbReference>
<organism evidence="3 4">
    <name type="scientific">Micromonospora fulviviridis</name>
    <dbReference type="NCBI Taxonomy" id="47860"/>
    <lineage>
        <taxon>Bacteria</taxon>
        <taxon>Bacillati</taxon>
        <taxon>Actinomycetota</taxon>
        <taxon>Actinomycetes</taxon>
        <taxon>Micromonosporales</taxon>
        <taxon>Micromonosporaceae</taxon>
        <taxon>Micromonospora</taxon>
    </lineage>
</organism>
<protein>
    <submittedName>
        <fullName evidence="3">SRPBCC domain-containing protein</fullName>
    </submittedName>
</protein>
<comment type="similarity">
    <text evidence="1">Belongs to the AHA1 family.</text>
</comment>
<name>A0ABV2VMW1_9ACTN</name>
<dbReference type="RefSeq" id="WP_355665852.1">
    <property type="nucleotide sequence ID" value="NZ_JBEXRX010000060.1"/>
</dbReference>